<keyword evidence="5 6" id="KW-0472">Membrane</keyword>
<organism evidence="7 8">
    <name type="scientific">Physocladia obscura</name>
    <dbReference type="NCBI Taxonomy" id="109957"/>
    <lineage>
        <taxon>Eukaryota</taxon>
        <taxon>Fungi</taxon>
        <taxon>Fungi incertae sedis</taxon>
        <taxon>Chytridiomycota</taxon>
        <taxon>Chytridiomycota incertae sedis</taxon>
        <taxon>Chytridiomycetes</taxon>
        <taxon>Chytridiales</taxon>
        <taxon>Chytriomycetaceae</taxon>
        <taxon>Physocladia</taxon>
    </lineage>
</organism>
<evidence type="ECO:0000313" key="8">
    <source>
        <dbReference type="Proteomes" id="UP001211907"/>
    </source>
</evidence>
<dbReference type="GO" id="GO:0030150">
    <property type="term" value="P:protein import into mitochondrial matrix"/>
    <property type="evidence" value="ECO:0007669"/>
    <property type="project" value="TreeGrafter"/>
</dbReference>
<comment type="subcellular location">
    <subcellularLocation>
        <location evidence="1">Membrane</location>
    </subcellularLocation>
</comment>
<dbReference type="InterPro" id="IPR018450">
    <property type="entry name" value="Romo1/Mgr2"/>
</dbReference>
<evidence type="ECO:0000256" key="3">
    <source>
        <dbReference type="ARBA" id="ARBA00022692"/>
    </source>
</evidence>
<gene>
    <name evidence="7" type="primary">MGR2</name>
    <name evidence="7" type="ORF">HK100_002062</name>
</gene>
<dbReference type="PANTHER" id="PTHR28525:SF1">
    <property type="entry name" value="REACTIVE OXYGEN SPECIES MODULATOR 1"/>
    <property type="match status" value="1"/>
</dbReference>
<evidence type="ECO:0000256" key="6">
    <source>
        <dbReference type="SAM" id="Phobius"/>
    </source>
</evidence>
<dbReference type="Proteomes" id="UP001211907">
    <property type="component" value="Unassembled WGS sequence"/>
</dbReference>
<feature type="transmembrane region" description="Helical" evidence="6">
    <location>
        <begin position="42"/>
        <end position="59"/>
    </location>
</feature>
<reference evidence="7" key="1">
    <citation type="submission" date="2020-05" db="EMBL/GenBank/DDBJ databases">
        <title>Phylogenomic resolution of chytrid fungi.</title>
        <authorList>
            <person name="Stajich J.E."/>
            <person name="Amses K."/>
            <person name="Simmons R."/>
            <person name="Seto K."/>
            <person name="Myers J."/>
            <person name="Bonds A."/>
            <person name="Quandt C.A."/>
            <person name="Barry K."/>
            <person name="Liu P."/>
            <person name="Grigoriev I."/>
            <person name="Longcore J.E."/>
            <person name="James T.Y."/>
        </authorList>
    </citation>
    <scope>NUCLEOTIDE SEQUENCE</scope>
    <source>
        <strain evidence="7">JEL0513</strain>
    </source>
</reference>
<evidence type="ECO:0000256" key="2">
    <source>
        <dbReference type="ARBA" id="ARBA00007839"/>
    </source>
</evidence>
<comment type="caution">
    <text evidence="7">The sequence shown here is derived from an EMBL/GenBank/DDBJ whole genome shotgun (WGS) entry which is preliminary data.</text>
</comment>
<keyword evidence="4 6" id="KW-1133">Transmembrane helix</keyword>
<proteinExistence type="inferred from homology"/>
<name>A0AAD5SVW5_9FUNG</name>
<evidence type="ECO:0000313" key="7">
    <source>
        <dbReference type="EMBL" id="KAJ3113199.1"/>
    </source>
</evidence>
<sequence length="109" mass="11452">MKMGFLMGGITGGCLGFLVGGMNVLRYGPGEKGYLATVGNQMLQTGGFLGFIMGIGMLVRNEAADTLLPPPTTPAASPFSFSSKSRPIAAILYGQNRLPIVVESLNIRK</sequence>
<dbReference type="GO" id="GO:0045039">
    <property type="term" value="P:protein insertion into mitochondrial inner membrane"/>
    <property type="evidence" value="ECO:0007669"/>
    <property type="project" value="TreeGrafter"/>
</dbReference>
<dbReference type="EMBL" id="JADGJH010001468">
    <property type="protein sequence ID" value="KAJ3113199.1"/>
    <property type="molecule type" value="Genomic_DNA"/>
</dbReference>
<keyword evidence="3 6" id="KW-0812">Transmembrane</keyword>
<dbReference type="PANTHER" id="PTHR28525">
    <property type="entry name" value="REACTIVE OXYGEN SPECIES MODULATOR 1"/>
    <property type="match status" value="1"/>
</dbReference>
<comment type="similarity">
    <text evidence="2">Belongs to the MGR2 family.</text>
</comment>
<dbReference type="AlphaFoldDB" id="A0AAD5SVW5"/>
<evidence type="ECO:0000256" key="5">
    <source>
        <dbReference type="ARBA" id="ARBA00023136"/>
    </source>
</evidence>
<evidence type="ECO:0000256" key="1">
    <source>
        <dbReference type="ARBA" id="ARBA00004370"/>
    </source>
</evidence>
<evidence type="ECO:0000256" key="4">
    <source>
        <dbReference type="ARBA" id="ARBA00022989"/>
    </source>
</evidence>
<accession>A0AAD5SVW5</accession>
<protein>
    <submittedName>
        <fullName evidence="7">Subunit of TIM23 translocase complex</fullName>
    </submittedName>
</protein>
<dbReference type="Pfam" id="PF10247">
    <property type="entry name" value="Romo1"/>
    <property type="match status" value="1"/>
</dbReference>
<keyword evidence="8" id="KW-1185">Reference proteome</keyword>
<dbReference type="SMART" id="SM01378">
    <property type="entry name" value="Romo1"/>
    <property type="match status" value="1"/>
</dbReference>
<dbReference type="GO" id="GO:0005744">
    <property type="term" value="C:TIM23 mitochondrial import inner membrane translocase complex"/>
    <property type="evidence" value="ECO:0007669"/>
    <property type="project" value="TreeGrafter"/>
</dbReference>